<protein>
    <submittedName>
        <fullName evidence="1">Uncharacterized protein</fullName>
    </submittedName>
</protein>
<organism evidence="1">
    <name type="scientific">Tanacetum cinerariifolium</name>
    <name type="common">Dalmatian daisy</name>
    <name type="synonym">Chrysanthemum cinerariifolium</name>
    <dbReference type="NCBI Taxonomy" id="118510"/>
    <lineage>
        <taxon>Eukaryota</taxon>
        <taxon>Viridiplantae</taxon>
        <taxon>Streptophyta</taxon>
        <taxon>Embryophyta</taxon>
        <taxon>Tracheophyta</taxon>
        <taxon>Spermatophyta</taxon>
        <taxon>Magnoliopsida</taxon>
        <taxon>eudicotyledons</taxon>
        <taxon>Gunneridae</taxon>
        <taxon>Pentapetalae</taxon>
        <taxon>asterids</taxon>
        <taxon>campanulids</taxon>
        <taxon>Asterales</taxon>
        <taxon>Asteraceae</taxon>
        <taxon>Asteroideae</taxon>
        <taxon>Anthemideae</taxon>
        <taxon>Anthemidinae</taxon>
        <taxon>Tanacetum</taxon>
    </lineage>
</organism>
<evidence type="ECO:0000313" key="1">
    <source>
        <dbReference type="EMBL" id="GEU46395.1"/>
    </source>
</evidence>
<comment type="caution">
    <text evidence="1">The sequence shown here is derived from an EMBL/GenBank/DDBJ whole genome shotgun (WGS) entry which is preliminary data.</text>
</comment>
<sequence>MRIVYKSGSVDVMSVNILVLKIQKFDLVHGNDIDFNFVFQELDLNSEDGEISIRIIGGGDEEGDGGESAPAHLHLPALSPPPIPCGARFTTISLAAPTSSFSCLIGFFGALNIHLD</sequence>
<accession>A0A6L2KEJ9</accession>
<reference evidence="1" key="1">
    <citation type="journal article" date="2019" name="Sci. Rep.">
        <title>Draft genome of Tanacetum cinerariifolium, the natural source of mosquito coil.</title>
        <authorList>
            <person name="Yamashiro T."/>
            <person name="Shiraishi A."/>
            <person name="Satake H."/>
            <person name="Nakayama K."/>
        </authorList>
    </citation>
    <scope>NUCLEOTIDE SEQUENCE</scope>
</reference>
<name>A0A6L2KEJ9_TANCI</name>
<dbReference type="AlphaFoldDB" id="A0A6L2KEJ9"/>
<dbReference type="EMBL" id="BKCJ010002119">
    <property type="protein sequence ID" value="GEU46395.1"/>
    <property type="molecule type" value="Genomic_DNA"/>
</dbReference>
<gene>
    <name evidence="1" type="ORF">Tci_018373</name>
</gene>
<proteinExistence type="predicted"/>